<sequence length="559" mass="59447">MSNQIPCKKLLLASMISMLVACGSDNDETVTPPPVDENNAPIAVADTAKVTVSEMVTIDVLANDTDADGDTLTLVSVDSTSAVIKEGKVDFTAGTSAGEVKFGYTITDGTDEATGEVTVTVEAAVIPEPDVLAYVGSAACAGCHADQHATFSKTGHNFKIQKISAGEQPSFPYTPEATITGAIDLLVDSTPNNDLGAPTSYDDVTYVVGGYHWKMRWLDKDGYIVTGKNVQYNIRNGKGELNIPDNHPADASVMGDYKSTEFNYKYSCGNCHTTGWKRTTDVAGGDERNPNRQDDLPGMNGTFAEQGIQCESCHGAGSFHVKAPSKDNITKIAVARTTDQFLADDMAYGKAVTCAECHTRDGEKDYPSFVSKYNTSYPNGSKVGGRIIAKGGLAQHHQTADEMLGVVPQDYGIYKAGDEIGAKKSMTCIDCHDSHKSTKNQDSTDGLHMNAVKACTDCHTMAFTDGGGSYGHGTLAECTDCHMPKLAKSAVTTAPKMGGADVVFGDIKSHLFTLDLSADAKQFSDDGKYQMPWGTAKFTCGNCHGDYAQKAAALSKVHK</sequence>
<dbReference type="InterPro" id="IPR051829">
    <property type="entry name" value="Multiheme_Cytochr_ET"/>
</dbReference>
<dbReference type="PANTHER" id="PTHR35038:SF8">
    <property type="entry name" value="C-TYPE POLYHEME CYTOCHROME OMCC"/>
    <property type="match status" value="1"/>
</dbReference>
<evidence type="ECO:0000256" key="7">
    <source>
        <dbReference type="SAM" id="SignalP"/>
    </source>
</evidence>
<keyword evidence="6" id="KW-0408">Iron</keyword>
<dbReference type="OrthoDB" id="9814800at2"/>
<evidence type="ECO:0000313" key="8">
    <source>
        <dbReference type="EMBL" id="OEG73270.1"/>
    </source>
</evidence>
<dbReference type="EMBL" id="MCBT01000043">
    <property type="protein sequence ID" value="OEG73270.1"/>
    <property type="molecule type" value="Genomic_DNA"/>
</dbReference>
<proteinExistence type="predicted"/>
<feature type="chain" id="PRO_5009179011" description="Cytochrome c-552/4 domain-containing protein" evidence="7">
    <location>
        <begin position="24"/>
        <end position="559"/>
    </location>
</feature>
<organism evidence="8 9">
    <name type="scientific">Shewanella colwelliana</name>
    <name type="common">Alteromonas colwelliana</name>
    <dbReference type="NCBI Taxonomy" id="23"/>
    <lineage>
        <taxon>Bacteria</taxon>
        <taxon>Pseudomonadati</taxon>
        <taxon>Pseudomonadota</taxon>
        <taxon>Gammaproteobacteria</taxon>
        <taxon>Alteromonadales</taxon>
        <taxon>Shewanellaceae</taxon>
        <taxon>Shewanella</taxon>
    </lineage>
</organism>
<dbReference type="Gene3D" id="1.10.1130.10">
    <property type="entry name" value="Flavocytochrome C3, Chain A"/>
    <property type="match status" value="1"/>
</dbReference>
<protein>
    <recommendedName>
        <fullName evidence="10">Cytochrome c-552/4 domain-containing protein</fullName>
    </recommendedName>
</protein>
<gene>
    <name evidence="8" type="ORF">BEL05_13450</name>
</gene>
<comment type="caution">
    <text evidence="8">The sequence shown here is derived from an EMBL/GenBank/DDBJ whole genome shotgun (WGS) entry which is preliminary data.</text>
</comment>
<dbReference type="Gene3D" id="1.10.3820.10">
    <property type="entry name" value="Di-heme elbow motif domain"/>
    <property type="match status" value="1"/>
</dbReference>
<dbReference type="STRING" id="23.BEL05_13450"/>
<name>A0A1E5IRV4_SHECO</name>
<dbReference type="InterPro" id="IPR036280">
    <property type="entry name" value="Multihaem_cyt_sf"/>
</dbReference>
<evidence type="ECO:0000256" key="6">
    <source>
        <dbReference type="ARBA" id="ARBA00023004"/>
    </source>
</evidence>
<reference evidence="8 9" key="1">
    <citation type="submission" date="2016-07" db="EMBL/GenBank/DDBJ databases">
        <title>Whole-genome of two Shewanella species isolated from a digestive organ of sea cucumber Apostichopus japonicus Selenka 1867.</title>
        <authorList>
            <person name="Hong H.-H."/>
            <person name="Choi H."/>
            <person name="Cheon S."/>
            <person name="Oh J.-S."/>
            <person name="Lee H.-G."/>
            <person name="Park C."/>
        </authorList>
    </citation>
    <scope>NUCLEOTIDE SEQUENCE [LARGE SCALE GENOMIC DNA]</scope>
    <source>
        <strain evidence="8 9">CSB03KR</strain>
    </source>
</reference>
<dbReference type="Proteomes" id="UP000095230">
    <property type="component" value="Unassembled WGS sequence"/>
</dbReference>
<dbReference type="AlphaFoldDB" id="A0A1E5IRV4"/>
<evidence type="ECO:0000256" key="3">
    <source>
        <dbReference type="ARBA" id="ARBA00022723"/>
    </source>
</evidence>
<evidence type="ECO:0000256" key="4">
    <source>
        <dbReference type="ARBA" id="ARBA00022729"/>
    </source>
</evidence>
<dbReference type="GO" id="GO:0046872">
    <property type="term" value="F:metal ion binding"/>
    <property type="evidence" value="ECO:0007669"/>
    <property type="project" value="UniProtKB-KW"/>
</dbReference>
<dbReference type="RefSeq" id="WP_069671465.1">
    <property type="nucleotide sequence ID" value="NZ_MCBT01000043.1"/>
</dbReference>
<evidence type="ECO:0000256" key="5">
    <source>
        <dbReference type="ARBA" id="ARBA00022982"/>
    </source>
</evidence>
<dbReference type="Pfam" id="PF17963">
    <property type="entry name" value="Big_9"/>
    <property type="match status" value="1"/>
</dbReference>
<dbReference type="Gene3D" id="2.60.40.2810">
    <property type="match status" value="1"/>
</dbReference>
<keyword evidence="5" id="KW-0249">Electron transport</keyword>
<feature type="signal peptide" evidence="7">
    <location>
        <begin position="1"/>
        <end position="23"/>
    </location>
</feature>
<keyword evidence="3" id="KW-0479">Metal-binding</keyword>
<dbReference type="SUPFAM" id="SSF48695">
    <property type="entry name" value="Multiheme cytochromes"/>
    <property type="match status" value="1"/>
</dbReference>
<evidence type="ECO:0000313" key="9">
    <source>
        <dbReference type="Proteomes" id="UP000095230"/>
    </source>
</evidence>
<keyword evidence="2" id="KW-0349">Heme</keyword>
<evidence type="ECO:0000256" key="1">
    <source>
        <dbReference type="ARBA" id="ARBA00022448"/>
    </source>
</evidence>
<evidence type="ECO:0008006" key="10">
    <source>
        <dbReference type="Google" id="ProtNLM"/>
    </source>
</evidence>
<dbReference type="InterPro" id="IPR038266">
    <property type="entry name" value="NapC/NirT_cytc_sf"/>
</dbReference>
<accession>A0A1E5IRV4</accession>
<keyword evidence="4 7" id="KW-0732">Signal</keyword>
<evidence type="ECO:0000256" key="2">
    <source>
        <dbReference type="ARBA" id="ARBA00022617"/>
    </source>
</evidence>
<dbReference type="PANTHER" id="PTHR35038">
    <property type="entry name" value="DISSIMILATORY SULFITE REDUCTASE SIRA"/>
    <property type="match status" value="1"/>
</dbReference>
<keyword evidence="1" id="KW-0813">Transport</keyword>